<dbReference type="PANTHER" id="PTHR43433:SF5">
    <property type="entry name" value="AB HYDROLASE-1 DOMAIN-CONTAINING PROTEIN"/>
    <property type="match status" value="1"/>
</dbReference>
<dbReference type="InterPro" id="IPR050471">
    <property type="entry name" value="AB_hydrolase"/>
</dbReference>
<dbReference type="GO" id="GO:0016787">
    <property type="term" value="F:hydrolase activity"/>
    <property type="evidence" value="ECO:0007669"/>
    <property type="project" value="UniProtKB-KW"/>
</dbReference>
<proteinExistence type="predicted"/>
<reference evidence="2" key="1">
    <citation type="submission" date="2021-01" db="EMBL/GenBank/DDBJ databases">
        <title>Whole genome shotgun sequence of Cellulomonas chitinilytica NBRC 110799.</title>
        <authorList>
            <person name="Komaki H."/>
            <person name="Tamura T."/>
        </authorList>
    </citation>
    <scope>NUCLEOTIDE SEQUENCE</scope>
    <source>
        <strain evidence="2">NBRC 110799</strain>
    </source>
</reference>
<gene>
    <name evidence="2" type="primary">ycgS</name>
    <name evidence="2" type="ORF">Cch01nite_43680</name>
</gene>
<dbReference type="AlphaFoldDB" id="A0A919P9C4"/>
<evidence type="ECO:0000313" key="2">
    <source>
        <dbReference type="EMBL" id="GIG23644.1"/>
    </source>
</evidence>
<evidence type="ECO:0000259" key="1">
    <source>
        <dbReference type="Pfam" id="PF12697"/>
    </source>
</evidence>
<dbReference type="EMBL" id="BONK01000022">
    <property type="protein sequence ID" value="GIG23644.1"/>
    <property type="molecule type" value="Genomic_DNA"/>
</dbReference>
<dbReference type="RefSeq" id="WP_203758646.1">
    <property type="nucleotide sequence ID" value="NZ_BONK01000022.1"/>
</dbReference>
<dbReference type="Gene3D" id="3.40.50.1820">
    <property type="entry name" value="alpha/beta hydrolase"/>
    <property type="match status" value="1"/>
</dbReference>
<dbReference type="PANTHER" id="PTHR43433">
    <property type="entry name" value="HYDROLASE, ALPHA/BETA FOLD FAMILY PROTEIN"/>
    <property type="match status" value="1"/>
</dbReference>
<name>A0A919P9C4_9CELL</name>
<dbReference type="InterPro" id="IPR029058">
    <property type="entry name" value="AB_hydrolase_fold"/>
</dbReference>
<sequence length="289" mass="31241">MRATTVLETTLGPVEVMHLPGDKPAVLFFPGGHCDAAVDCGWSIYRSLGHGVLSFSRPGYGRTSVGQLTAQEFVPAVRECCEQLGIQLAAAAVGVSFGGMQAIHVAVAQPVTVHRLVLHSCAPSTRPYPDTRSEALLGPIVFAPGPQRLVWAAIERLVRTDAGLRRMVAALSARPLDAWWPTWSTADRARARELFRSMSSGAGFVNDLRQGHPDRAAHRRLFQTRVRCPTLVTASRADAGVAFGHAEDLARTIPNATLVELDSPSHLFWIGPERVQVERAVRAFLAADA</sequence>
<evidence type="ECO:0000313" key="3">
    <source>
        <dbReference type="Proteomes" id="UP000632740"/>
    </source>
</evidence>
<dbReference type="InterPro" id="IPR000073">
    <property type="entry name" value="AB_hydrolase_1"/>
</dbReference>
<keyword evidence="2" id="KW-0378">Hydrolase</keyword>
<accession>A0A919P9C4</accession>
<protein>
    <submittedName>
        <fullName evidence="2">Hydrolase YcgS</fullName>
    </submittedName>
</protein>
<dbReference type="Pfam" id="PF12697">
    <property type="entry name" value="Abhydrolase_6"/>
    <property type="match status" value="1"/>
</dbReference>
<feature type="domain" description="AB hydrolase-1" evidence="1">
    <location>
        <begin position="26"/>
        <end position="275"/>
    </location>
</feature>
<keyword evidence="3" id="KW-1185">Reference proteome</keyword>
<dbReference type="SUPFAM" id="SSF53474">
    <property type="entry name" value="alpha/beta-Hydrolases"/>
    <property type="match status" value="1"/>
</dbReference>
<organism evidence="2 3">
    <name type="scientific">Cellulomonas chitinilytica</name>
    <dbReference type="NCBI Taxonomy" id="398759"/>
    <lineage>
        <taxon>Bacteria</taxon>
        <taxon>Bacillati</taxon>
        <taxon>Actinomycetota</taxon>
        <taxon>Actinomycetes</taxon>
        <taxon>Micrococcales</taxon>
        <taxon>Cellulomonadaceae</taxon>
        <taxon>Cellulomonas</taxon>
    </lineage>
</organism>
<comment type="caution">
    <text evidence="2">The sequence shown here is derived from an EMBL/GenBank/DDBJ whole genome shotgun (WGS) entry which is preliminary data.</text>
</comment>
<dbReference type="Proteomes" id="UP000632740">
    <property type="component" value="Unassembled WGS sequence"/>
</dbReference>